<feature type="transmembrane region" description="Helical" evidence="1">
    <location>
        <begin position="194"/>
        <end position="220"/>
    </location>
</feature>
<name>A0A226EWF8_FOLCA</name>
<evidence type="ECO:0000256" key="1">
    <source>
        <dbReference type="SAM" id="Phobius"/>
    </source>
</evidence>
<sequence>MIEHGFSLILLQLKYFSIIGLDFMSRNAKKNQFYMTLPKNRFRLKLLPCVLINALIILTGCYTVFVLRIETSEAMFVMIFVSSFSTALIFIFDVMRDPELFISILNMTLNRKERTDSSVMNCDPSMIAHEIIGLKLCLALSILASFVGTGSVLLIMLHNPNAPPFLGSLLGPIGSSWMASIAHILLIPLQTRAVLTMCFTFCFTVGHIFFGVVLCVMTYLSQLKMSHLFKEGNQAALKPIMQCYGQFGIFVSQINLAFRSISLPAILTYFLVCNIFGTYLTVSLKSQLFRHMGFVLFPFTMMGSTVGIIALGTFAGLVHKRSIECGSKLKRAAQLFQGNSNKNTLRILQRRAKSLGPLKVRFATNFMEIMTPLVMIGFCAKTTVVMNRLWTLQMEEHNTKLVTSNIPKDVIQPKSWDEMPWKKAPLPSFKQNKEIVTGKQCNKFVVELSARTRDEVLRPGMRNQTKKPTLPTFEFIFS</sequence>
<keyword evidence="1" id="KW-0472">Membrane</keyword>
<dbReference type="EMBL" id="LNIX01000001">
    <property type="protein sequence ID" value="OXA61932.1"/>
    <property type="molecule type" value="Genomic_DNA"/>
</dbReference>
<evidence type="ECO:0000313" key="3">
    <source>
        <dbReference type="Proteomes" id="UP000198287"/>
    </source>
</evidence>
<feature type="transmembrane region" description="Helical" evidence="1">
    <location>
        <begin position="136"/>
        <end position="157"/>
    </location>
</feature>
<dbReference type="Proteomes" id="UP000198287">
    <property type="component" value="Unassembled WGS sequence"/>
</dbReference>
<reference evidence="2 3" key="1">
    <citation type="submission" date="2015-12" db="EMBL/GenBank/DDBJ databases">
        <title>The genome of Folsomia candida.</title>
        <authorList>
            <person name="Faddeeva A."/>
            <person name="Derks M.F."/>
            <person name="Anvar Y."/>
            <person name="Smit S."/>
            <person name="Van Straalen N."/>
            <person name="Roelofs D."/>
        </authorList>
    </citation>
    <scope>NUCLEOTIDE SEQUENCE [LARGE SCALE GENOMIC DNA]</scope>
    <source>
        <strain evidence="2 3">VU population</strain>
        <tissue evidence="2">Whole body</tissue>
    </source>
</reference>
<feature type="transmembrane region" description="Helical" evidence="1">
    <location>
        <begin position="261"/>
        <end position="282"/>
    </location>
</feature>
<organism evidence="2 3">
    <name type="scientific">Folsomia candida</name>
    <name type="common">Springtail</name>
    <dbReference type="NCBI Taxonomy" id="158441"/>
    <lineage>
        <taxon>Eukaryota</taxon>
        <taxon>Metazoa</taxon>
        <taxon>Ecdysozoa</taxon>
        <taxon>Arthropoda</taxon>
        <taxon>Hexapoda</taxon>
        <taxon>Collembola</taxon>
        <taxon>Entomobryomorpha</taxon>
        <taxon>Isotomoidea</taxon>
        <taxon>Isotomidae</taxon>
        <taxon>Proisotominae</taxon>
        <taxon>Folsomia</taxon>
    </lineage>
</organism>
<gene>
    <name evidence="2" type="ORF">Fcan01_01021</name>
</gene>
<keyword evidence="1" id="KW-1133">Transmembrane helix</keyword>
<feature type="transmembrane region" description="Helical" evidence="1">
    <location>
        <begin position="75"/>
        <end position="95"/>
    </location>
</feature>
<feature type="transmembrane region" description="Helical" evidence="1">
    <location>
        <begin position="46"/>
        <end position="69"/>
    </location>
</feature>
<keyword evidence="3" id="KW-1185">Reference proteome</keyword>
<feature type="transmembrane region" description="Helical" evidence="1">
    <location>
        <begin position="294"/>
        <end position="318"/>
    </location>
</feature>
<feature type="transmembrane region" description="Helical" evidence="1">
    <location>
        <begin position="6"/>
        <end position="25"/>
    </location>
</feature>
<protein>
    <submittedName>
        <fullName evidence="2">Uncharacterized protein</fullName>
    </submittedName>
</protein>
<accession>A0A226EWF8</accession>
<evidence type="ECO:0000313" key="2">
    <source>
        <dbReference type="EMBL" id="OXA61932.1"/>
    </source>
</evidence>
<keyword evidence="1" id="KW-0812">Transmembrane</keyword>
<proteinExistence type="predicted"/>
<comment type="caution">
    <text evidence="2">The sequence shown here is derived from an EMBL/GenBank/DDBJ whole genome shotgun (WGS) entry which is preliminary data.</text>
</comment>
<dbReference type="AlphaFoldDB" id="A0A226EWF8"/>
<feature type="transmembrane region" description="Helical" evidence="1">
    <location>
        <begin position="169"/>
        <end position="187"/>
    </location>
</feature>